<dbReference type="EMBL" id="UZWD01000018">
    <property type="protein sequence ID" value="VDS04036.1"/>
    <property type="molecule type" value="Genomic_DNA"/>
</dbReference>
<dbReference type="Proteomes" id="UP000268844">
    <property type="component" value="Unassembled WGS sequence"/>
</dbReference>
<organism evidence="6 7">
    <name type="scientific">Devosia equisanguinis</name>
    <dbReference type="NCBI Taxonomy" id="2490941"/>
    <lineage>
        <taxon>Bacteria</taxon>
        <taxon>Pseudomonadati</taxon>
        <taxon>Pseudomonadota</taxon>
        <taxon>Alphaproteobacteria</taxon>
        <taxon>Hyphomicrobiales</taxon>
        <taxon>Devosiaceae</taxon>
        <taxon>Devosia</taxon>
    </lineage>
</organism>
<dbReference type="Pfam" id="PF20990">
    <property type="entry name" value="DUF2207_C"/>
    <property type="match status" value="1"/>
</dbReference>
<accession>A0A447I948</accession>
<feature type="transmembrane region" description="Helical" evidence="2">
    <location>
        <begin position="464"/>
        <end position="486"/>
    </location>
</feature>
<dbReference type="RefSeq" id="WP_164550276.1">
    <property type="nucleotide sequence ID" value="NZ_UZWD01000018.1"/>
</dbReference>
<feature type="transmembrane region" description="Helical" evidence="2">
    <location>
        <begin position="385"/>
        <end position="403"/>
    </location>
</feature>
<evidence type="ECO:0008006" key="8">
    <source>
        <dbReference type="Google" id="ProtNLM"/>
    </source>
</evidence>
<keyword evidence="2" id="KW-0812">Transmembrane</keyword>
<feature type="signal peptide" evidence="3">
    <location>
        <begin position="1"/>
        <end position="19"/>
    </location>
</feature>
<feature type="domain" description="DUF2207" evidence="4">
    <location>
        <begin position="22"/>
        <end position="212"/>
    </location>
</feature>
<sequence length="628" mass="67325">MRILASLFLLLALAVPSLAREEIRSMVSDVTLAPDGSVQVVETLVVNAEGDQIRRGIFRDIPVTMLGDSGNKIRIALEVQSVTRNGQAEQFDVERDGDFRRIRIGNPDALLRPGEQRYVITYRLERMARPSADGDEIYWNATGNYWNFPILNAEARVHLPAGAVIANMAVYTGPLGSTARDAAIKRVSDNEAVFRSQTVLQPGEGMSVAVSFQKGIVSYPEGVDALAQSASDLREVILPILAVLLVLGYNLIAWNKVGRDPPKGTIIPLFHPPEGFSPALTHYVHRWGFANSGWTALTAAIFSLGVKGLVTIYNPDKTLTVVATDKQAGGELPAGERVLYGYFSSKRSVTIDKANGVELGAKRTEFVKAIESENRQLWFRNNTGYAVFSFVLSAACLGLMVLFDVLDPIYLVGAAFFGVFAGIIGSLMMSAFKSGIIQKVIVGVWVGIVLFNLGGGFIESLTSITINNAAIAAASLIIISVVFAALMRAPTIQGRKVMDQIEGFKLYLETAEKNRLNINDEPPMTVERFERILPYAIALDVEKPWSEHFEAELARNAVPETTANNYSPNWYAGSRSFSSGGLSKAISTATTGMAAAMVAAQPVQASSSGSSGGGFSGGGGGGGGGGGW</sequence>
<evidence type="ECO:0000259" key="5">
    <source>
        <dbReference type="Pfam" id="PF20990"/>
    </source>
</evidence>
<reference evidence="6 7" key="1">
    <citation type="submission" date="2018-12" db="EMBL/GenBank/DDBJ databases">
        <authorList>
            <person name="Criscuolo A."/>
        </authorList>
    </citation>
    <scope>NUCLEOTIDE SEQUENCE [LARGE SCALE GENOMIC DNA]</scope>
    <source>
        <strain evidence="6">ACIP1116281</strain>
    </source>
</reference>
<evidence type="ECO:0000313" key="7">
    <source>
        <dbReference type="Proteomes" id="UP000268844"/>
    </source>
</evidence>
<evidence type="ECO:0000313" key="6">
    <source>
        <dbReference type="EMBL" id="VDS04036.1"/>
    </source>
</evidence>
<feature type="region of interest" description="Disordered" evidence="1">
    <location>
        <begin position="606"/>
        <end position="628"/>
    </location>
</feature>
<dbReference type="Pfam" id="PF09972">
    <property type="entry name" value="DUF2207"/>
    <property type="match status" value="1"/>
</dbReference>
<feature type="compositionally biased region" description="Gly residues" evidence="1">
    <location>
        <begin position="610"/>
        <end position="628"/>
    </location>
</feature>
<dbReference type="InterPro" id="IPR018702">
    <property type="entry name" value="DUF2207"/>
</dbReference>
<evidence type="ECO:0000256" key="2">
    <source>
        <dbReference type="SAM" id="Phobius"/>
    </source>
</evidence>
<evidence type="ECO:0000256" key="3">
    <source>
        <dbReference type="SAM" id="SignalP"/>
    </source>
</evidence>
<evidence type="ECO:0000259" key="4">
    <source>
        <dbReference type="Pfam" id="PF09972"/>
    </source>
</evidence>
<proteinExistence type="predicted"/>
<feature type="chain" id="PRO_5019037115" description="DUF2207 domain-containing protein" evidence="3">
    <location>
        <begin position="20"/>
        <end position="628"/>
    </location>
</feature>
<feature type="transmembrane region" description="Helical" evidence="2">
    <location>
        <begin position="236"/>
        <end position="254"/>
    </location>
</feature>
<keyword evidence="3" id="KW-0732">Signal</keyword>
<dbReference type="AlphaFoldDB" id="A0A447I948"/>
<dbReference type="InterPro" id="IPR048389">
    <property type="entry name" value="YciQ-like_C"/>
</dbReference>
<gene>
    <name evidence="6" type="ORF">DEVEQU_01167</name>
</gene>
<feature type="domain" description="Predicted membrane protein YciQ-like C-terminal" evidence="5">
    <location>
        <begin position="270"/>
        <end position="549"/>
    </location>
</feature>
<name>A0A447I948_9HYPH</name>
<protein>
    <recommendedName>
        <fullName evidence="8">DUF2207 domain-containing protein</fullName>
    </recommendedName>
</protein>
<feature type="transmembrane region" description="Helical" evidence="2">
    <location>
        <begin position="409"/>
        <end position="428"/>
    </location>
</feature>
<evidence type="ECO:0000256" key="1">
    <source>
        <dbReference type="SAM" id="MobiDB-lite"/>
    </source>
</evidence>
<feature type="transmembrane region" description="Helical" evidence="2">
    <location>
        <begin position="440"/>
        <end position="458"/>
    </location>
</feature>
<keyword evidence="2" id="KW-1133">Transmembrane helix</keyword>
<keyword evidence="7" id="KW-1185">Reference proteome</keyword>
<keyword evidence="2" id="KW-0472">Membrane</keyword>